<sequence>MSLQGTIVSCISGEVFVKQGAVKKQVRDSLKLKEIAEVETGSNSYSHIGDNPDPGSGKKSSGATLFPNSKVTVKVKRGYIEEILITQGLVWVSVSPGKPVLTPVAEFSGMAWVDVSSDGRTVVAGSRETIYNRKILRAATLDMNKQVLVTENNIGEPEPMDQRFYQAQKTWENLGVFYGTKMYQRLAEKSDDMLDAYLIPLKIISEKTGQDFEKLKEEAIRQYQKYKQWVQSEAEKYREEVEHIKKTDFSSSYTIPVNQSTEYRGIELKILSVKRDSKSNETDILSIQIEAKNISKKQVFVFWNEEARLINEEGEEFPADDYNLETSFMEESQAKGYLFIPVRKQDQNFTLQFGKKSLPKIETKLDLSKTIKGGD</sequence>
<organism evidence="2 3">
    <name type="scientific">Candidatus Saccharicenans subterraneus</name>
    <dbReference type="NCBI Taxonomy" id="2508984"/>
    <lineage>
        <taxon>Bacteria</taxon>
        <taxon>Candidatus Aminicenantota</taxon>
        <taxon>Candidatus Aminicenantia</taxon>
        <taxon>Candidatus Aminicenantales</taxon>
        <taxon>Candidatus Saccharicenantaceae</taxon>
        <taxon>Candidatus Saccharicenans</taxon>
    </lineage>
</organism>
<accession>A0A3E2BQ80</accession>
<gene>
    <name evidence="2" type="ORF">OP8BY_1410</name>
</gene>
<evidence type="ECO:0000313" key="3">
    <source>
        <dbReference type="Proteomes" id="UP000257323"/>
    </source>
</evidence>
<reference evidence="2 3" key="1">
    <citation type="submission" date="2018-08" db="EMBL/GenBank/DDBJ databases">
        <title>Genome analysis of the thermophilic bacterium of the candidate phylum Aminicenantes from deep subsurface aquifer revealed its physiology and ecological role.</title>
        <authorList>
            <person name="Kadnikov V.V."/>
            <person name="Mardanov A.V."/>
            <person name="Beletsky A.V."/>
            <person name="Karnachuk O.V."/>
            <person name="Ravin N.V."/>
        </authorList>
    </citation>
    <scope>NUCLEOTIDE SEQUENCE [LARGE SCALE GENOMIC DNA]</scope>
    <source>
        <strain evidence="2">BY38</strain>
    </source>
</reference>
<dbReference type="AlphaFoldDB" id="A0A3E2BQ80"/>
<protein>
    <submittedName>
        <fullName evidence="2">Uncharacterized protein</fullName>
    </submittedName>
</protein>
<comment type="caution">
    <text evidence="2">The sequence shown here is derived from an EMBL/GenBank/DDBJ whole genome shotgun (WGS) entry which is preliminary data.</text>
</comment>
<dbReference type="Proteomes" id="UP000257323">
    <property type="component" value="Unassembled WGS sequence"/>
</dbReference>
<feature type="region of interest" description="Disordered" evidence="1">
    <location>
        <begin position="43"/>
        <end position="63"/>
    </location>
</feature>
<proteinExistence type="predicted"/>
<dbReference type="EMBL" id="QUAH01000002">
    <property type="protein sequence ID" value="RFT16797.1"/>
    <property type="molecule type" value="Genomic_DNA"/>
</dbReference>
<evidence type="ECO:0000313" key="2">
    <source>
        <dbReference type="EMBL" id="RFT16797.1"/>
    </source>
</evidence>
<name>A0A3E2BQ80_9BACT</name>
<evidence type="ECO:0000256" key="1">
    <source>
        <dbReference type="SAM" id="MobiDB-lite"/>
    </source>
</evidence>